<sequence>MNTASNKFPTPGRQVSLQWNLRQVMASAGMFKTTDLVEPLSARGVDISKQMIHKVVTGTPQRINVELLAALCDILDCTPNDLLELNYDQKPAPQSPSGTAGIGDLRPVRSTVRRPEGL</sequence>
<feature type="domain" description="HTH cro/C1-type" evidence="2">
    <location>
        <begin position="42"/>
        <end position="82"/>
    </location>
</feature>
<dbReference type="EMBL" id="NRGQ01000007">
    <property type="protein sequence ID" value="PCC43310.1"/>
    <property type="molecule type" value="Genomic_DNA"/>
</dbReference>
<evidence type="ECO:0000313" key="3">
    <source>
        <dbReference type="EMBL" id="PCC43310.1"/>
    </source>
</evidence>
<organism evidence="3 5">
    <name type="scientific">Brevibacterium aurantiacum</name>
    <dbReference type="NCBI Taxonomy" id="273384"/>
    <lineage>
        <taxon>Bacteria</taxon>
        <taxon>Bacillati</taxon>
        <taxon>Actinomycetota</taxon>
        <taxon>Actinomycetes</taxon>
        <taxon>Micrococcales</taxon>
        <taxon>Brevibacteriaceae</taxon>
        <taxon>Brevibacterium</taxon>
    </lineage>
</organism>
<dbReference type="InterPro" id="IPR010982">
    <property type="entry name" value="Lambda_DNA-bd_dom_sf"/>
</dbReference>
<dbReference type="GO" id="GO:0003677">
    <property type="term" value="F:DNA binding"/>
    <property type="evidence" value="ECO:0007669"/>
    <property type="project" value="UniProtKB-KW"/>
</dbReference>
<dbReference type="AlphaFoldDB" id="A0A2A3YVD9"/>
<gene>
    <name evidence="3" type="ORF">CIK65_08420</name>
    <name evidence="4" type="ORF">EB834_13800</name>
</gene>
<dbReference type="RefSeq" id="WP_096177844.1">
    <property type="nucleotide sequence ID" value="NZ_JABUXY010000003.1"/>
</dbReference>
<evidence type="ECO:0000313" key="5">
    <source>
        <dbReference type="Proteomes" id="UP000218620"/>
    </source>
</evidence>
<dbReference type="Gene3D" id="1.10.260.40">
    <property type="entry name" value="lambda repressor-like DNA-binding domains"/>
    <property type="match status" value="1"/>
</dbReference>
<dbReference type="PROSITE" id="PS50943">
    <property type="entry name" value="HTH_CROC1"/>
    <property type="match status" value="1"/>
</dbReference>
<feature type="region of interest" description="Disordered" evidence="1">
    <location>
        <begin position="88"/>
        <end position="118"/>
    </location>
</feature>
<dbReference type="InterPro" id="IPR001387">
    <property type="entry name" value="Cro/C1-type_HTH"/>
</dbReference>
<evidence type="ECO:0000313" key="4">
    <source>
        <dbReference type="EMBL" id="TGD37942.1"/>
    </source>
</evidence>
<dbReference type="SUPFAM" id="SSF47413">
    <property type="entry name" value="lambda repressor-like DNA-binding domains"/>
    <property type="match status" value="1"/>
</dbReference>
<keyword evidence="3" id="KW-0238">DNA-binding</keyword>
<reference evidence="4 6" key="2">
    <citation type="submission" date="2018-10" db="EMBL/GenBank/DDBJ databases">
        <title>Brevibacterium genomes from Austrain hard cheese rinds.</title>
        <authorList>
            <person name="Anast J.M."/>
            <person name="Dzieciol M."/>
            <person name="Schultz D.L."/>
            <person name="Mann E."/>
            <person name="Wagner M."/>
            <person name="Schmitz-Esser S."/>
        </authorList>
    </citation>
    <scope>NUCLEOTIDE SEQUENCE [LARGE SCALE GENOMIC DNA]</scope>
    <source>
        <strain evidence="4 6">L261</strain>
    </source>
</reference>
<comment type="caution">
    <text evidence="3">The sequence shown here is derived from an EMBL/GenBank/DDBJ whole genome shotgun (WGS) entry which is preliminary data.</text>
</comment>
<reference evidence="3 5" key="1">
    <citation type="journal article" date="2017" name="Elife">
        <title>Extensive horizontal gene transfer in cheese-associated bacteria.</title>
        <authorList>
            <person name="Bonham K.S."/>
            <person name="Wolfe B.E."/>
            <person name="Dutton R.J."/>
        </authorList>
    </citation>
    <scope>NUCLEOTIDE SEQUENCE [LARGE SCALE GENOMIC DNA]</scope>
    <source>
        <strain evidence="3 5">962_8</strain>
    </source>
</reference>
<evidence type="ECO:0000313" key="6">
    <source>
        <dbReference type="Proteomes" id="UP000297736"/>
    </source>
</evidence>
<evidence type="ECO:0000259" key="2">
    <source>
        <dbReference type="PROSITE" id="PS50943"/>
    </source>
</evidence>
<dbReference type="Proteomes" id="UP000218620">
    <property type="component" value="Unassembled WGS sequence"/>
</dbReference>
<proteinExistence type="predicted"/>
<dbReference type="EMBL" id="RHFF01000013">
    <property type="protein sequence ID" value="TGD37942.1"/>
    <property type="molecule type" value="Genomic_DNA"/>
</dbReference>
<accession>A0A2A3YVD9</accession>
<protein>
    <submittedName>
        <fullName evidence="3">DNA-binding protein</fullName>
    </submittedName>
    <submittedName>
        <fullName evidence="4">XRE family transcriptional regulator</fullName>
    </submittedName>
</protein>
<dbReference type="Proteomes" id="UP000297736">
    <property type="component" value="Unassembled WGS sequence"/>
</dbReference>
<name>A0A2A3YVD9_BREAU</name>
<dbReference type="Pfam" id="PF13443">
    <property type="entry name" value="HTH_26"/>
    <property type="match status" value="1"/>
</dbReference>
<evidence type="ECO:0000256" key="1">
    <source>
        <dbReference type="SAM" id="MobiDB-lite"/>
    </source>
</evidence>